<sequence>MEFRQLRYFLAVAEHLHFTVAAERLGIAQPPLSQQIIKLEREIGTKLFIRHPRRVELTEAGAIFKERARRVLEDANDALEHVKMAARGESGHLSVGFAGSTVFHPTVARLLRRFREDYPGVKIRTEESNAAALVGKLADAQVDCAMIRLPLDCGDAVVTTLVQEKMIAVLPHGHALGRRRSIDLKQLAADPFILYPRAIGPELYDAIISACHTAGFSPKIEMESPQISSGVNMVAAGFGVAIIPESIGQFRAEGVTYQDLRNKDLGTAIALITRPREKSVTVNNFRELVRQFHKR</sequence>
<dbReference type="SUPFAM" id="SSF46785">
    <property type="entry name" value="Winged helix' DNA-binding domain"/>
    <property type="match status" value="1"/>
</dbReference>
<dbReference type="Pfam" id="PF03466">
    <property type="entry name" value="LysR_substrate"/>
    <property type="match status" value="1"/>
</dbReference>
<feature type="domain" description="HTH lysR-type" evidence="5">
    <location>
        <begin position="1"/>
        <end position="58"/>
    </location>
</feature>
<dbReference type="AlphaFoldDB" id="A0A6L8ME95"/>
<keyword evidence="4" id="KW-0804">Transcription</keyword>
<dbReference type="SUPFAM" id="SSF53850">
    <property type="entry name" value="Periplasmic binding protein-like II"/>
    <property type="match status" value="1"/>
</dbReference>
<dbReference type="Gene3D" id="1.10.10.10">
    <property type="entry name" value="Winged helix-like DNA-binding domain superfamily/Winged helix DNA-binding domain"/>
    <property type="match status" value="1"/>
</dbReference>
<dbReference type="Gene3D" id="3.40.190.10">
    <property type="entry name" value="Periplasmic binding protein-like II"/>
    <property type="match status" value="2"/>
</dbReference>
<proteinExistence type="inferred from homology"/>
<dbReference type="EMBL" id="WWCP01000003">
    <property type="protein sequence ID" value="MYM81277.1"/>
    <property type="molecule type" value="Genomic_DNA"/>
</dbReference>
<dbReference type="PANTHER" id="PTHR30346">
    <property type="entry name" value="TRANSCRIPTIONAL DUAL REGULATOR HCAR-RELATED"/>
    <property type="match status" value="1"/>
</dbReference>
<evidence type="ECO:0000313" key="7">
    <source>
        <dbReference type="Proteomes" id="UP000474565"/>
    </source>
</evidence>
<dbReference type="GO" id="GO:0032993">
    <property type="term" value="C:protein-DNA complex"/>
    <property type="evidence" value="ECO:0007669"/>
    <property type="project" value="TreeGrafter"/>
</dbReference>
<dbReference type="FunFam" id="1.10.10.10:FF:000001">
    <property type="entry name" value="LysR family transcriptional regulator"/>
    <property type="match status" value="1"/>
</dbReference>
<accession>A0A6L8ME95</accession>
<dbReference type="InterPro" id="IPR036388">
    <property type="entry name" value="WH-like_DNA-bd_sf"/>
</dbReference>
<dbReference type="PANTHER" id="PTHR30346:SF30">
    <property type="entry name" value="SMALL NEUTRAL PROTEASE REGULATORY PROTEIN"/>
    <property type="match status" value="1"/>
</dbReference>
<dbReference type="InterPro" id="IPR000847">
    <property type="entry name" value="LysR_HTH_N"/>
</dbReference>
<reference evidence="6 7" key="1">
    <citation type="submission" date="2019-12" db="EMBL/GenBank/DDBJ databases">
        <title>Novel species isolated from a subtropical stream in China.</title>
        <authorList>
            <person name="Lu H."/>
        </authorList>
    </citation>
    <scope>NUCLEOTIDE SEQUENCE [LARGE SCALE GENOMIC DNA]</scope>
    <source>
        <strain evidence="6 7">FT50W</strain>
    </source>
</reference>
<dbReference type="RefSeq" id="WP_161018549.1">
    <property type="nucleotide sequence ID" value="NZ_WWCP01000003.1"/>
</dbReference>
<comment type="caution">
    <text evidence="6">The sequence shown here is derived from an EMBL/GenBank/DDBJ whole genome shotgun (WGS) entry which is preliminary data.</text>
</comment>
<evidence type="ECO:0000313" key="6">
    <source>
        <dbReference type="EMBL" id="MYM81277.1"/>
    </source>
</evidence>
<dbReference type="PRINTS" id="PR00039">
    <property type="entry name" value="HTHLYSR"/>
</dbReference>
<dbReference type="PROSITE" id="PS50931">
    <property type="entry name" value="HTH_LYSR"/>
    <property type="match status" value="1"/>
</dbReference>
<dbReference type="Proteomes" id="UP000474565">
    <property type="component" value="Unassembled WGS sequence"/>
</dbReference>
<gene>
    <name evidence="6" type="ORF">GTP44_04795</name>
</gene>
<protein>
    <submittedName>
        <fullName evidence="6">LysR family transcriptional regulator</fullName>
    </submittedName>
</protein>
<evidence type="ECO:0000256" key="3">
    <source>
        <dbReference type="ARBA" id="ARBA00023125"/>
    </source>
</evidence>
<evidence type="ECO:0000259" key="5">
    <source>
        <dbReference type="PROSITE" id="PS50931"/>
    </source>
</evidence>
<evidence type="ECO:0000256" key="4">
    <source>
        <dbReference type="ARBA" id="ARBA00023163"/>
    </source>
</evidence>
<dbReference type="InterPro" id="IPR037410">
    <property type="entry name" value="BudR_PBP2"/>
</dbReference>
<dbReference type="CDD" id="cd08451">
    <property type="entry name" value="PBP2_BudR"/>
    <property type="match status" value="1"/>
</dbReference>
<dbReference type="Pfam" id="PF00126">
    <property type="entry name" value="HTH_1"/>
    <property type="match status" value="1"/>
</dbReference>
<evidence type="ECO:0000256" key="2">
    <source>
        <dbReference type="ARBA" id="ARBA00023015"/>
    </source>
</evidence>
<dbReference type="GO" id="GO:0003700">
    <property type="term" value="F:DNA-binding transcription factor activity"/>
    <property type="evidence" value="ECO:0007669"/>
    <property type="project" value="InterPro"/>
</dbReference>
<dbReference type="GO" id="GO:0003677">
    <property type="term" value="F:DNA binding"/>
    <property type="evidence" value="ECO:0007669"/>
    <property type="project" value="UniProtKB-KW"/>
</dbReference>
<dbReference type="InterPro" id="IPR036390">
    <property type="entry name" value="WH_DNA-bd_sf"/>
</dbReference>
<comment type="similarity">
    <text evidence="1">Belongs to the LysR transcriptional regulatory family.</text>
</comment>
<keyword evidence="3" id="KW-0238">DNA-binding</keyword>
<keyword evidence="2" id="KW-0805">Transcription regulation</keyword>
<dbReference type="InterPro" id="IPR005119">
    <property type="entry name" value="LysR_subst-bd"/>
</dbReference>
<organism evidence="6 7">
    <name type="scientific">Duganella lactea</name>
    <dbReference type="NCBI Taxonomy" id="2692173"/>
    <lineage>
        <taxon>Bacteria</taxon>
        <taxon>Pseudomonadati</taxon>
        <taxon>Pseudomonadota</taxon>
        <taxon>Betaproteobacteria</taxon>
        <taxon>Burkholderiales</taxon>
        <taxon>Oxalobacteraceae</taxon>
        <taxon>Telluria group</taxon>
        <taxon>Duganella</taxon>
    </lineage>
</organism>
<name>A0A6L8ME95_9BURK</name>
<evidence type="ECO:0000256" key="1">
    <source>
        <dbReference type="ARBA" id="ARBA00009437"/>
    </source>
</evidence>